<evidence type="ECO:0000256" key="3">
    <source>
        <dbReference type="ARBA" id="ARBA00038502"/>
    </source>
</evidence>
<evidence type="ECO:0000259" key="4">
    <source>
        <dbReference type="PROSITE" id="PS51186"/>
    </source>
</evidence>
<dbReference type="AlphaFoldDB" id="A0A3R8PAD6"/>
<dbReference type="Gene3D" id="3.40.630.30">
    <property type="match status" value="1"/>
</dbReference>
<sequence>MYLRDRLFRRPVALAGPHPGWPLWTPAVDVPAGRVRLRPLTPADGPLWSAYRVADEHVLRPVEPTVDGSWADAHSHRAWRATVGSLRRMALAGVALPAAIDLDGRFIGQLTLGNVQHGAVGSCWIGYWVHSAAWNGGVATAAVALGVDHAFRDVGLHRVEATVMETNAPSRRVLATCGFREEGRLERNLHIDGRWTDHLLVGVTAEELPEGAVGRLHRAGRVRATGEAGDAAWHRRRPGGET</sequence>
<dbReference type="PANTHER" id="PTHR43792:SF8">
    <property type="entry name" value="[RIBOSOMAL PROTEIN US5]-ALANINE N-ACETYLTRANSFERASE"/>
    <property type="match status" value="1"/>
</dbReference>
<dbReference type="InterPro" id="IPR051531">
    <property type="entry name" value="N-acetyltransferase"/>
</dbReference>
<dbReference type="RefSeq" id="WP_125173086.1">
    <property type="nucleotide sequence ID" value="NZ_JAPJOD010000018.1"/>
</dbReference>
<evidence type="ECO:0000313" key="6">
    <source>
        <dbReference type="Proteomes" id="UP000276526"/>
    </source>
</evidence>
<dbReference type="PROSITE" id="PS51186">
    <property type="entry name" value="GNAT"/>
    <property type="match status" value="1"/>
</dbReference>
<keyword evidence="2" id="KW-0012">Acyltransferase</keyword>
<evidence type="ECO:0000256" key="2">
    <source>
        <dbReference type="ARBA" id="ARBA00023315"/>
    </source>
</evidence>
<dbReference type="Proteomes" id="UP000276526">
    <property type="component" value="Unassembled WGS sequence"/>
</dbReference>
<dbReference type="InterPro" id="IPR016181">
    <property type="entry name" value="Acyl_CoA_acyltransferase"/>
</dbReference>
<gene>
    <name evidence="5" type="ORF">CXF48_10320</name>
</gene>
<dbReference type="EMBL" id="PQNK01000021">
    <property type="protein sequence ID" value="RRO85582.1"/>
    <property type="molecule type" value="Genomic_DNA"/>
</dbReference>
<dbReference type="GO" id="GO:0008999">
    <property type="term" value="F:protein-N-terminal-alanine acetyltransferase activity"/>
    <property type="evidence" value="ECO:0007669"/>
    <property type="project" value="TreeGrafter"/>
</dbReference>
<evidence type="ECO:0000313" key="5">
    <source>
        <dbReference type="EMBL" id="RRO85582.1"/>
    </source>
</evidence>
<feature type="domain" description="N-acetyltransferase" evidence="4">
    <location>
        <begin position="35"/>
        <end position="206"/>
    </location>
</feature>
<name>A0A3R8PAD6_9CORY</name>
<organism evidence="5 6">
    <name type="scientific">Corynebacterium bovis</name>
    <dbReference type="NCBI Taxonomy" id="36808"/>
    <lineage>
        <taxon>Bacteria</taxon>
        <taxon>Bacillati</taxon>
        <taxon>Actinomycetota</taxon>
        <taxon>Actinomycetes</taxon>
        <taxon>Mycobacteriales</taxon>
        <taxon>Corynebacteriaceae</taxon>
        <taxon>Corynebacterium</taxon>
    </lineage>
</organism>
<keyword evidence="1 5" id="KW-0808">Transferase</keyword>
<proteinExistence type="inferred from homology"/>
<dbReference type="InterPro" id="IPR000182">
    <property type="entry name" value="GNAT_dom"/>
</dbReference>
<dbReference type="GO" id="GO:0005737">
    <property type="term" value="C:cytoplasm"/>
    <property type="evidence" value="ECO:0007669"/>
    <property type="project" value="TreeGrafter"/>
</dbReference>
<reference evidence="5 6" key="1">
    <citation type="submission" date="2018-01" db="EMBL/GenBank/DDBJ databases">
        <title>Twenty Corynebacterium bovis Genomes.</title>
        <authorList>
            <person name="Gulvik C.A."/>
        </authorList>
    </citation>
    <scope>NUCLEOTIDE SEQUENCE [LARGE SCALE GENOMIC DNA]</scope>
    <source>
        <strain evidence="5 6">F6900</strain>
    </source>
</reference>
<dbReference type="Pfam" id="PF13302">
    <property type="entry name" value="Acetyltransf_3"/>
    <property type="match status" value="1"/>
</dbReference>
<dbReference type="SUPFAM" id="SSF55729">
    <property type="entry name" value="Acyl-CoA N-acyltransferases (Nat)"/>
    <property type="match status" value="1"/>
</dbReference>
<comment type="caution">
    <text evidence="5">The sequence shown here is derived from an EMBL/GenBank/DDBJ whole genome shotgun (WGS) entry which is preliminary data.</text>
</comment>
<comment type="similarity">
    <text evidence="3">Belongs to the acetyltransferase family. RimJ subfamily.</text>
</comment>
<protein>
    <submittedName>
        <fullName evidence="5">GNAT family N-acetyltransferase</fullName>
    </submittedName>
</protein>
<evidence type="ECO:0000256" key="1">
    <source>
        <dbReference type="ARBA" id="ARBA00022679"/>
    </source>
</evidence>
<dbReference type="PANTHER" id="PTHR43792">
    <property type="entry name" value="GNAT FAMILY, PUTATIVE (AFU_ORTHOLOGUE AFUA_3G00765)-RELATED-RELATED"/>
    <property type="match status" value="1"/>
</dbReference>
<accession>A0A3R8PAD6</accession>